<dbReference type="GO" id="GO:0006641">
    <property type="term" value="P:triglyceride metabolic process"/>
    <property type="evidence" value="ECO:0007669"/>
    <property type="project" value="TreeGrafter"/>
</dbReference>
<evidence type="ECO:0000256" key="1">
    <source>
        <dbReference type="ARBA" id="ARBA00005190"/>
    </source>
</evidence>
<dbReference type="GO" id="GO:0004370">
    <property type="term" value="F:glycerol kinase activity"/>
    <property type="evidence" value="ECO:0007669"/>
    <property type="project" value="UniProtKB-EC"/>
</dbReference>
<dbReference type="GO" id="GO:0006071">
    <property type="term" value="P:glycerol metabolic process"/>
    <property type="evidence" value="ECO:0007669"/>
    <property type="project" value="TreeGrafter"/>
</dbReference>
<dbReference type="PANTHER" id="PTHR10196">
    <property type="entry name" value="SUGAR KINASE"/>
    <property type="match status" value="1"/>
</dbReference>
<keyword evidence="5" id="KW-0418">Kinase</keyword>
<evidence type="ECO:0000256" key="6">
    <source>
        <dbReference type="ARBA" id="ARBA00043149"/>
    </source>
</evidence>
<keyword evidence="4" id="KW-0808">Transferase</keyword>
<dbReference type="EC" id="2.7.1.30" evidence="3"/>
<dbReference type="Pfam" id="PF00370">
    <property type="entry name" value="FGGY_N"/>
    <property type="match status" value="1"/>
</dbReference>
<dbReference type="GO" id="GO:0046167">
    <property type="term" value="P:glycerol-3-phosphate biosynthetic process"/>
    <property type="evidence" value="ECO:0007669"/>
    <property type="project" value="TreeGrafter"/>
</dbReference>
<dbReference type="InterPro" id="IPR018484">
    <property type="entry name" value="FGGY_N"/>
</dbReference>
<evidence type="ECO:0000256" key="3">
    <source>
        <dbReference type="ARBA" id="ARBA00012099"/>
    </source>
</evidence>
<dbReference type="PROSITE" id="PS00933">
    <property type="entry name" value="FGGY_KINASES_1"/>
    <property type="match status" value="1"/>
</dbReference>
<evidence type="ECO:0000256" key="5">
    <source>
        <dbReference type="ARBA" id="ARBA00022777"/>
    </source>
</evidence>
<gene>
    <name evidence="8" type="ORF">CYMTET_31036</name>
</gene>
<comment type="caution">
    <text evidence="8">The sequence shown here is derived from an EMBL/GenBank/DDBJ whole genome shotgun (WGS) entry which is preliminary data.</text>
</comment>
<dbReference type="GO" id="GO:0005739">
    <property type="term" value="C:mitochondrion"/>
    <property type="evidence" value="ECO:0007669"/>
    <property type="project" value="TreeGrafter"/>
</dbReference>
<protein>
    <recommendedName>
        <fullName evidence="3">glycerol kinase</fullName>
        <ecNumber evidence="3">2.7.1.30</ecNumber>
    </recommendedName>
    <alternativeName>
        <fullName evidence="6">ATP:glycerol 3-phosphotransferase</fullName>
    </alternativeName>
</protein>
<evidence type="ECO:0000313" key="8">
    <source>
        <dbReference type="EMBL" id="KAK3259991.1"/>
    </source>
</evidence>
<sequence>MSSNPSSSPTVTHEVSIEVDTQSEIKCVMALDQGTQSTRAILYDVTNWQAISSHQLSHAQIMPQAGWVEHDAEEIFERATSCIEAALSAAKSTCAKPVSVQALGITNQRETTVVWDKKTGKPLHNAVVWLDLRTAELCKELEANLGSKDYFRATCGLPISTYFSAMKLRWLLDNVPAVRAAAEEGNAMFGTIDTWLLYKFTGGSQGARPLVVQISSILLGGLESSRRPEHHPCEWAEIVRSKADHSHVSCGWSRGAIAAQVSLGKFTLASDQAECT</sequence>
<name>A0AAE0FHL6_9CHLO</name>
<dbReference type="Gene3D" id="3.30.420.40">
    <property type="match status" value="1"/>
</dbReference>
<dbReference type="SUPFAM" id="SSF53067">
    <property type="entry name" value="Actin-like ATPase domain"/>
    <property type="match status" value="1"/>
</dbReference>
<dbReference type="Proteomes" id="UP001190700">
    <property type="component" value="Unassembled WGS sequence"/>
</dbReference>
<organism evidence="8 9">
    <name type="scientific">Cymbomonas tetramitiformis</name>
    <dbReference type="NCBI Taxonomy" id="36881"/>
    <lineage>
        <taxon>Eukaryota</taxon>
        <taxon>Viridiplantae</taxon>
        <taxon>Chlorophyta</taxon>
        <taxon>Pyramimonadophyceae</taxon>
        <taxon>Pyramimonadales</taxon>
        <taxon>Pyramimonadaceae</taxon>
        <taxon>Cymbomonas</taxon>
    </lineage>
</organism>
<proteinExistence type="inferred from homology"/>
<evidence type="ECO:0000256" key="2">
    <source>
        <dbReference type="ARBA" id="ARBA00009156"/>
    </source>
</evidence>
<reference evidence="8 9" key="1">
    <citation type="journal article" date="2015" name="Genome Biol. Evol.">
        <title>Comparative Genomics of a Bacterivorous Green Alga Reveals Evolutionary Causalities and Consequences of Phago-Mixotrophic Mode of Nutrition.</title>
        <authorList>
            <person name="Burns J.A."/>
            <person name="Paasch A."/>
            <person name="Narechania A."/>
            <person name="Kim E."/>
        </authorList>
    </citation>
    <scope>NUCLEOTIDE SEQUENCE [LARGE SCALE GENOMIC DNA]</scope>
    <source>
        <strain evidence="8 9">PLY_AMNH</strain>
    </source>
</reference>
<evidence type="ECO:0000259" key="7">
    <source>
        <dbReference type="Pfam" id="PF00370"/>
    </source>
</evidence>
<dbReference type="InterPro" id="IPR043129">
    <property type="entry name" value="ATPase_NBD"/>
</dbReference>
<dbReference type="InterPro" id="IPR018483">
    <property type="entry name" value="Carb_kinase_FGGY_CS"/>
</dbReference>
<feature type="domain" description="Carbohydrate kinase FGGY N-terminal" evidence="7">
    <location>
        <begin position="28"/>
        <end position="202"/>
    </location>
</feature>
<accession>A0AAE0FHL6</accession>
<comment type="similarity">
    <text evidence="2">Belongs to the FGGY kinase family.</text>
</comment>
<evidence type="ECO:0000256" key="4">
    <source>
        <dbReference type="ARBA" id="ARBA00022679"/>
    </source>
</evidence>
<dbReference type="PANTHER" id="PTHR10196:SF69">
    <property type="entry name" value="GLYCEROL KINASE"/>
    <property type="match status" value="1"/>
</dbReference>
<comment type="pathway">
    <text evidence="1">Polyol metabolism; glycerol degradation via glycerol kinase pathway; sn-glycerol 3-phosphate from glycerol: step 1/1.</text>
</comment>
<dbReference type="AlphaFoldDB" id="A0AAE0FHL6"/>
<dbReference type="EMBL" id="LGRX02018317">
    <property type="protein sequence ID" value="KAK3259991.1"/>
    <property type="molecule type" value="Genomic_DNA"/>
</dbReference>
<evidence type="ECO:0000313" key="9">
    <source>
        <dbReference type="Proteomes" id="UP001190700"/>
    </source>
</evidence>
<keyword evidence="9" id="KW-1185">Reference proteome</keyword>